<feature type="compositionally biased region" description="Low complexity" evidence="1">
    <location>
        <begin position="216"/>
        <end position="229"/>
    </location>
</feature>
<dbReference type="Pfam" id="PF09507">
    <property type="entry name" value="CDC27"/>
    <property type="match status" value="1"/>
</dbReference>
<feature type="region of interest" description="Disordered" evidence="1">
    <location>
        <begin position="189"/>
        <end position="329"/>
    </location>
</feature>
<feature type="compositionally biased region" description="Basic and acidic residues" evidence="1">
    <location>
        <begin position="206"/>
        <end position="215"/>
    </location>
</feature>
<dbReference type="GO" id="GO:0043625">
    <property type="term" value="C:delta DNA polymerase complex"/>
    <property type="evidence" value="ECO:0007669"/>
    <property type="project" value="InterPro"/>
</dbReference>
<organism evidence="2 3">
    <name type="scientific">Cylindrotheca closterium</name>
    <dbReference type="NCBI Taxonomy" id="2856"/>
    <lineage>
        <taxon>Eukaryota</taxon>
        <taxon>Sar</taxon>
        <taxon>Stramenopiles</taxon>
        <taxon>Ochrophyta</taxon>
        <taxon>Bacillariophyta</taxon>
        <taxon>Bacillariophyceae</taxon>
        <taxon>Bacillariophycidae</taxon>
        <taxon>Bacillariales</taxon>
        <taxon>Bacillariaceae</taxon>
        <taxon>Cylindrotheca</taxon>
    </lineage>
</organism>
<evidence type="ECO:0000313" key="2">
    <source>
        <dbReference type="EMBL" id="CAJ1940589.1"/>
    </source>
</evidence>
<dbReference type="Proteomes" id="UP001295423">
    <property type="component" value="Unassembled WGS sequence"/>
</dbReference>
<proteinExistence type="predicted"/>
<accession>A0AAD2CNA4</accession>
<feature type="region of interest" description="Disordered" evidence="1">
    <location>
        <begin position="351"/>
        <end position="379"/>
    </location>
</feature>
<evidence type="ECO:0000256" key="1">
    <source>
        <dbReference type="SAM" id="MobiDB-lite"/>
    </source>
</evidence>
<keyword evidence="3" id="KW-1185">Reference proteome</keyword>
<dbReference type="GO" id="GO:0006260">
    <property type="term" value="P:DNA replication"/>
    <property type="evidence" value="ECO:0007669"/>
    <property type="project" value="InterPro"/>
</dbReference>
<evidence type="ECO:0000313" key="3">
    <source>
        <dbReference type="Proteomes" id="UP001295423"/>
    </source>
</evidence>
<dbReference type="AlphaFoldDB" id="A0AAD2CNA4"/>
<protein>
    <recommendedName>
        <fullName evidence="4">DNA polymerase delta subunit 3</fullName>
    </recommendedName>
</protein>
<dbReference type="InterPro" id="IPR019038">
    <property type="entry name" value="POLD3"/>
</dbReference>
<gene>
    <name evidence="2" type="ORF">CYCCA115_LOCUS7105</name>
</gene>
<feature type="compositionally biased region" description="Acidic residues" evidence="1">
    <location>
        <begin position="256"/>
        <end position="267"/>
    </location>
</feature>
<feature type="compositionally biased region" description="Basic and acidic residues" evidence="1">
    <location>
        <begin position="231"/>
        <end position="240"/>
    </location>
</feature>
<dbReference type="EMBL" id="CAKOGP040000913">
    <property type="protein sequence ID" value="CAJ1940589.1"/>
    <property type="molecule type" value="Genomic_DNA"/>
</dbReference>
<name>A0AAD2CNA4_9STRA</name>
<evidence type="ECO:0008006" key="4">
    <source>
        <dbReference type="Google" id="ProtNLM"/>
    </source>
</evidence>
<sequence>MVCSTIEAASKPANWERLKEQVKSWIESEQHCVTVQRISQTLNVSRILGSQLLEEIIETSEGYRVSTCQQTQEGDAIVFRLRTTTKHTLNKAIVSVFALSSLESTESVETAHERAMVQWREMVQEKTVQQAQIATIAQASEVEDAESVTLITSDIQGFIGGQHTPPLSSATASLSGISKQPVKAPKMVTASSFFGSQPNKKKSKKNKTETKKAPEKIPSSSKPIISKSILSRKENHKPNEMNRSLPEAKIGNADDFVADEEDSDDEMTPTRREPARLTKGQKAQFVSSPAESNSRLARGSMDTFAKEVSKDVSNGDPQKRQKRRRKKLVEKTTMVGGYLRTETVTVWEDILTDEENEEEEKRKATANKVPGAKSKNLSSMKQKSLMGFFAKK</sequence>
<feature type="compositionally biased region" description="Polar residues" evidence="1">
    <location>
        <begin position="284"/>
        <end position="295"/>
    </location>
</feature>
<reference evidence="2" key="1">
    <citation type="submission" date="2023-08" db="EMBL/GenBank/DDBJ databases">
        <authorList>
            <person name="Audoor S."/>
            <person name="Bilcke G."/>
        </authorList>
    </citation>
    <scope>NUCLEOTIDE SEQUENCE</scope>
</reference>
<comment type="caution">
    <text evidence="2">The sequence shown here is derived from an EMBL/GenBank/DDBJ whole genome shotgun (WGS) entry which is preliminary data.</text>
</comment>